<dbReference type="AlphaFoldDB" id="A0A6G5AIY2"/>
<feature type="transmembrane region" description="Helical" evidence="1">
    <location>
        <begin position="69"/>
        <end position="91"/>
    </location>
</feature>
<keyword evidence="1" id="KW-0812">Transmembrane</keyword>
<dbReference type="EMBL" id="GIKN01007887">
    <property type="protein sequence ID" value="NIE50160.1"/>
    <property type="molecule type" value="Transcribed_RNA"/>
</dbReference>
<reference evidence="2" key="1">
    <citation type="submission" date="2020-03" db="EMBL/GenBank/DDBJ databases">
        <title>A transcriptome and proteome of the tick Rhipicephalus microplus shaped by the genetic composition of its hosts and developmental stage.</title>
        <authorList>
            <person name="Garcia G.R."/>
            <person name="Ribeiro J.M.C."/>
            <person name="Maruyama S.R."/>
            <person name="Gardinasse L.G."/>
            <person name="Nelson K."/>
            <person name="Ferreira B.R."/>
            <person name="Andrade T.G."/>
            <person name="Santos I.K.F.M."/>
        </authorList>
    </citation>
    <scope>NUCLEOTIDE SEQUENCE</scope>
    <source>
        <strain evidence="2">NSGR</strain>
        <tissue evidence="2">Salivary glands</tissue>
    </source>
</reference>
<accession>A0A6G5AIY2</accession>
<evidence type="ECO:0000256" key="1">
    <source>
        <dbReference type="SAM" id="Phobius"/>
    </source>
</evidence>
<proteinExistence type="predicted"/>
<sequence length="109" mass="12588">MRRKGSRRVKVTGPLSHVFLLRRDLGTFDQDCTLFLLIINGVCLRVHRQSKLRHGYWRGNTKMVGARRIFFSSVFSLTMDLLEASVAILALRKSNVQIRGKPRFVLVFL</sequence>
<keyword evidence="1" id="KW-0472">Membrane</keyword>
<organism evidence="2">
    <name type="scientific">Rhipicephalus microplus</name>
    <name type="common">Cattle tick</name>
    <name type="synonym">Boophilus microplus</name>
    <dbReference type="NCBI Taxonomy" id="6941"/>
    <lineage>
        <taxon>Eukaryota</taxon>
        <taxon>Metazoa</taxon>
        <taxon>Ecdysozoa</taxon>
        <taxon>Arthropoda</taxon>
        <taxon>Chelicerata</taxon>
        <taxon>Arachnida</taxon>
        <taxon>Acari</taxon>
        <taxon>Parasitiformes</taxon>
        <taxon>Ixodida</taxon>
        <taxon>Ixodoidea</taxon>
        <taxon>Ixodidae</taxon>
        <taxon>Rhipicephalinae</taxon>
        <taxon>Rhipicephalus</taxon>
        <taxon>Boophilus</taxon>
    </lineage>
</organism>
<name>A0A6G5AIY2_RHIMP</name>
<keyword evidence="1" id="KW-1133">Transmembrane helix</keyword>
<protein>
    <submittedName>
        <fullName evidence="2">Uncharacterized protein</fullName>
    </submittedName>
</protein>
<evidence type="ECO:0000313" key="2">
    <source>
        <dbReference type="EMBL" id="NIE50160.1"/>
    </source>
</evidence>